<protein>
    <submittedName>
        <fullName evidence="6">Aldehyde dehydrogenase</fullName>
    </submittedName>
</protein>
<proteinExistence type="inferred from homology"/>
<dbReference type="InterPro" id="IPR029510">
    <property type="entry name" value="Ald_DH_CS_GLU"/>
</dbReference>
<evidence type="ECO:0000259" key="5">
    <source>
        <dbReference type="Pfam" id="PF00171"/>
    </source>
</evidence>
<evidence type="ECO:0000256" key="2">
    <source>
        <dbReference type="ARBA" id="ARBA00023002"/>
    </source>
</evidence>
<feature type="domain" description="Aldehyde dehydrogenase" evidence="5">
    <location>
        <begin position="33"/>
        <end position="488"/>
    </location>
</feature>
<dbReference type="PROSITE" id="PS00070">
    <property type="entry name" value="ALDEHYDE_DEHYDR_CYS"/>
    <property type="match status" value="1"/>
</dbReference>
<dbReference type="AlphaFoldDB" id="A0A8J2TVP6"/>
<dbReference type="FunFam" id="3.40.309.10:FF:000012">
    <property type="entry name" value="Betaine aldehyde dehydrogenase"/>
    <property type="match status" value="1"/>
</dbReference>
<dbReference type="InterPro" id="IPR016161">
    <property type="entry name" value="Ald_DH/histidinol_DH"/>
</dbReference>
<feature type="active site" evidence="3">
    <location>
        <position position="266"/>
    </location>
</feature>
<dbReference type="InterPro" id="IPR016162">
    <property type="entry name" value="Ald_DH_N"/>
</dbReference>
<dbReference type="EMBL" id="BMFY01000002">
    <property type="protein sequence ID" value="GGA05251.1"/>
    <property type="molecule type" value="Genomic_DNA"/>
</dbReference>
<dbReference type="SUPFAM" id="SSF53720">
    <property type="entry name" value="ALDH-like"/>
    <property type="match status" value="1"/>
</dbReference>
<evidence type="ECO:0000256" key="1">
    <source>
        <dbReference type="ARBA" id="ARBA00009986"/>
    </source>
</evidence>
<accession>A0A8J2TVP6</accession>
<evidence type="ECO:0000313" key="6">
    <source>
        <dbReference type="EMBL" id="GGA05251.1"/>
    </source>
</evidence>
<dbReference type="Gene3D" id="3.40.309.10">
    <property type="entry name" value="Aldehyde Dehydrogenase, Chain A, domain 2"/>
    <property type="match status" value="1"/>
</dbReference>
<evidence type="ECO:0000256" key="4">
    <source>
        <dbReference type="RuleBase" id="RU003345"/>
    </source>
</evidence>
<reference evidence="6" key="1">
    <citation type="journal article" date="2014" name="Int. J. Syst. Evol. Microbiol.">
        <title>Complete genome sequence of Corynebacterium casei LMG S-19264T (=DSM 44701T), isolated from a smear-ripened cheese.</title>
        <authorList>
            <consortium name="US DOE Joint Genome Institute (JGI-PGF)"/>
            <person name="Walter F."/>
            <person name="Albersmeier A."/>
            <person name="Kalinowski J."/>
            <person name="Ruckert C."/>
        </authorList>
    </citation>
    <scope>NUCLEOTIDE SEQUENCE</scope>
    <source>
        <strain evidence="6">CGMCC 1.12785</strain>
    </source>
</reference>
<dbReference type="PROSITE" id="PS00687">
    <property type="entry name" value="ALDEHYDE_DEHYDR_GLU"/>
    <property type="match status" value="1"/>
</dbReference>
<comment type="caution">
    <text evidence="6">The sequence shown here is derived from an EMBL/GenBank/DDBJ whole genome shotgun (WGS) entry which is preliminary data.</text>
</comment>
<dbReference type="InterPro" id="IPR015590">
    <property type="entry name" value="Aldehyde_DH_dom"/>
</dbReference>
<dbReference type="FunFam" id="3.40.605.10:FF:000007">
    <property type="entry name" value="NAD/NADP-dependent betaine aldehyde dehydrogenase"/>
    <property type="match status" value="1"/>
</dbReference>
<dbReference type="PANTHER" id="PTHR11699">
    <property type="entry name" value="ALDEHYDE DEHYDROGENASE-RELATED"/>
    <property type="match status" value="1"/>
</dbReference>
<organism evidence="6 7">
    <name type="scientific">Sediminivirga luteola</name>
    <dbReference type="NCBI Taxonomy" id="1774748"/>
    <lineage>
        <taxon>Bacteria</taxon>
        <taxon>Bacillati</taxon>
        <taxon>Actinomycetota</taxon>
        <taxon>Actinomycetes</taxon>
        <taxon>Micrococcales</taxon>
        <taxon>Brevibacteriaceae</taxon>
        <taxon>Sediminivirga</taxon>
    </lineage>
</organism>
<dbReference type="InterPro" id="IPR016163">
    <property type="entry name" value="Ald_DH_C"/>
</dbReference>
<evidence type="ECO:0000313" key="7">
    <source>
        <dbReference type="Proteomes" id="UP000616114"/>
    </source>
</evidence>
<sequence length="493" mass="52305">MPLLPDTHLHAPEPPVRDWHMIIDGQPVAAEGSRDIIDPGTGRPIARVPEGNATDADHAVEAARRSFDEGAWHRQPADVRGRVLWRIADLLEERADDFALVEAMNQGAPHRVVRGGFIAEAARVFRYYAGWADKVGGRSLDLQRRGLDLHAYTHKKPVGVVALITPWNSPLGMAAWKVAPALAAGCSCIVKPAELTPLTTIMLAELAREAGLPDGVLNVVTGDGAVIGARLAEHPQVDKVAFTGSTDVGRAIVRAATGNLKKVSLELGGKSPVLVFGDADVDEAVAGASAAIFSNAGQVCTAGSRLFVHDSLYEEVVAGVARRAEELKVGYTFDPESEMGPLISQSQRDTVMGYIESGVAEGATIAAGGRQGGPGFFVEPTVLADSRPSMKAVREEIFGPVVAALRFSTLDEVLHAANDSPYGLAASVWTRNVKTAHHVASRLRVGRVGINVHGLPDVTMPTGGFKESGWGRELGPEGLELFLETTSVFTNLS</sequence>
<dbReference type="Proteomes" id="UP000616114">
    <property type="component" value="Unassembled WGS sequence"/>
</dbReference>
<dbReference type="Gene3D" id="3.40.605.10">
    <property type="entry name" value="Aldehyde Dehydrogenase, Chain A, domain 1"/>
    <property type="match status" value="1"/>
</dbReference>
<reference evidence="6" key="2">
    <citation type="submission" date="2020-09" db="EMBL/GenBank/DDBJ databases">
        <authorList>
            <person name="Sun Q."/>
            <person name="Zhou Y."/>
        </authorList>
    </citation>
    <scope>NUCLEOTIDE SEQUENCE</scope>
    <source>
        <strain evidence="6">CGMCC 1.12785</strain>
    </source>
</reference>
<evidence type="ECO:0000256" key="3">
    <source>
        <dbReference type="PROSITE-ProRule" id="PRU10007"/>
    </source>
</evidence>
<dbReference type="Pfam" id="PF00171">
    <property type="entry name" value="Aldedh"/>
    <property type="match status" value="1"/>
</dbReference>
<keyword evidence="7" id="KW-1185">Reference proteome</keyword>
<keyword evidence="2 4" id="KW-0560">Oxidoreductase</keyword>
<dbReference type="InterPro" id="IPR016160">
    <property type="entry name" value="Ald_DH_CS_CYS"/>
</dbReference>
<dbReference type="RefSeq" id="WP_188549351.1">
    <property type="nucleotide sequence ID" value="NZ_BMFY01000002.1"/>
</dbReference>
<comment type="similarity">
    <text evidence="1 4">Belongs to the aldehyde dehydrogenase family.</text>
</comment>
<name>A0A8J2TVP6_9MICO</name>
<dbReference type="GO" id="GO:0016620">
    <property type="term" value="F:oxidoreductase activity, acting on the aldehyde or oxo group of donors, NAD or NADP as acceptor"/>
    <property type="evidence" value="ECO:0007669"/>
    <property type="project" value="InterPro"/>
</dbReference>
<gene>
    <name evidence="6" type="ORF">GCM10011333_05070</name>
</gene>